<reference evidence="19" key="3">
    <citation type="submission" date="2025-08" db="UniProtKB">
        <authorList>
            <consortium name="Ensembl"/>
        </authorList>
    </citation>
    <scope>IDENTIFICATION</scope>
</reference>
<evidence type="ECO:0000256" key="4">
    <source>
        <dbReference type="ARBA" id="ARBA00022475"/>
    </source>
</evidence>
<comment type="subcellular location">
    <subcellularLocation>
        <location evidence="1">Cell membrane</location>
        <topology evidence="1">Multi-pass membrane protein</topology>
    </subcellularLocation>
</comment>
<dbReference type="GeneTree" id="ENSGT00940000159311"/>
<protein>
    <submittedName>
        <fullName evidence="19">Si:ch211-106h11.1</fullName>
    </submittedName>
</protein>
<dbReference type="SMART" id="SM00369">
    <property type="entry name" value="LRR_TYP"/>
    <property type="match status" value="8"/>
</dbReference>
<dbReference type="Pfam" id="PF12534">
    <property type="entry name" value="Pannexin_like"/>
    <property type="match status" value="1"/>
</dbReference>
<dbReference type="GO" id="GO:0016323">
    <property type="term" value="C:basolateral plasma membrane"/>
    <property type="evidence" value="ECO:0007669"/>
    <property type="project" value="TreeGrafter"/>
</dbReference>
<dbReference type="HOGENOM" id="CLU_019019_0_0_1"/>
<evidence type="ECO:0000256" key="6">
    <source>
        <dbReference type="ARBA" id="ARBA00022692"/>
    </source>
</evidence>
<dbReference type="InterPro" id="IPR003591">
    <property type="entry name" value="Leu-rich_rpt_typical-subtyp"/>
</dbReference>
<dbReference type="InParanoid" id="W5L768"/>
<evidence type="ECO:0000313" key="19">
    <source>
        <dbReference type="Ensembl" id="ENSAMXP00000015680.2"/>
    </source>
</evidence>
<dbReference type="PANTHER" id="PTHR23119:SF44">
    <property type="entry name" value="PROTEIN LAP4"/>
    <property type="match status" value="1"/>
</dbReference>
<feature type="transmembrane region" description="Helical" evidence="17">
    <location>
        <begin position="359"/>
        <end position="381"/>
    </location>
</feature>
<evidence type="ECO:0000256" key="9">
    <source>
        <dbReference type="ARBA" id="ARBA00023065"/>
    </source>
</evidence>
<evidence type="ECO:0000313" key="20">
    <source>
        <dbReference type="Proteomes" id="UP000018467"/>
    </source>
</evidence>
<dbReference type="GO" id="GO:0098887">
    <property type="term" value="P:neurotransmitter receptor transport, endosome to postsynaptic membrane"/>
    <property type="evidence" value="ECO:0007669"/>
    <property type="project" value="TreeGrafter"/>
</dbReference>
<keyword evidence="3" id="KW-0813">Transport</keyword>
<evidence type="ECO:0000256" key="10">
    <source>
        <dbReference type="ARBA" id="ARBA00023136"/>
    </source>
</evidence>
<evidence type="ECO:0000256" key="8">
    <source>
        <dbReference type="ARBA" id="ARBA00022989"/>
    </source>
</evidence>
<dbReference type="InterPro" id="IPR050614">
    <property type="entry name" value="Synaptic_Scaffolding_LAP-MAGUK"/>
</dbReference>
<dbReference type="GO" id="GO:0019901">
    <property type="term" value="F:protein kinase binding"/>
    <property type="evidence" value="ECO:0007669"/>
    <property type="project" value="TreeGrafter"/>
</dbReference>
<dbReference type="STRING" id="7994.ENSAMXP00000015680"/>
<evidence type="ECO:0000256" key="13">
    <source>
        <dbReference type="ARBA" id="ARBA00024145"/>
    </source>
</evidence>
<name>W5L768_ASTMX</name>
<dbReference type="SMART" id="SM00364">
    <property type="entry name" value="LRR_BAC"/>
    <property type="match status" value="6"/>
</dbReference>
<keyword evidence="20" id="KW-1185">Reference proteome</keyword>
<keyword evidence="10 17" id="KW-0472">Membrane</keyword>
<accession>W5L768</accession>
<evidence type="ECO:0000256" key="1">
    <source>
        <dbReference type="ARBA" id="ARBA00004651"/>
    </source>
</evidence>
<evidence type="ECO:0000256" key="16">
    <source>
        <dbReference type="SAM" id="MobiDB-lite"/>
    </source>
</evidence>
<dbReference type="GO" id="GO:0043113">
    <property type="term" value="P:receptor clustering"/>
    <property type="evidence" value="ECO:0007669"/>
    <property type="project" value="TreeGrafter"/>
</dbReference>
<feature type="compositionally biased region" description="Polar residues" evidence="16">
    <location>
        <begin position="218"/>
        <end position="227"/>
    </location>
</feature>
<dbReference type="Pfam" id="PF13855">
    <property type="entry name" value="LRR_8"/>
    <property type="match status" value="2"/>
</dbReference>
<keyword evidence="8 17" id="KW-1133">Transmembrane helix</keyword>
<evidence type="ECO:0000256" key="11">
    <source>
        <dbReference type="ARBA" id="ARBA00023157"/>
    </source>
</evidence>
<dbReference type="PANTHER" id="PTHR23119">
    <property type="entry name" value="DISCS LARGE"/>
    <property type="match status" value="1"/>
</dbReference>
<dbReference type="GO" id="GO:0014069">
    <property type="term" value="C:postsynaptic density"/>
    <property type="evidence" value="ECO:0007669"/>
    <property type="project" value="TreeGrafter"/>
</dbReference>
<dbReference type="GO" id="GO:0005912">
    <property type="term" value="C:adherens junction"/>
    <property type="evidence" value="ECO:0007669"/>
    <property type="project" value="TreeGrafter"/>
</dbReference>
<evidence type="ECO:0000256" key="14">
    <source>
        <dbReference type="ARBA" id="ARBA00024158"/>
    </source>
</evidence>
<dbReference type="GO" id="GO:0045197">
    <property type="term" value="P:establishment or maintenance of epithelial cell apical/basal polarity"/>
    <property type="evidence" value="ECO:0007669"/>
    <property type="project" value="TreeGrafter"/>
</dbReference>
<evidence type="ECO:0000256" key="3">
    <source>
        <dbReference type="ARBA" id="ARBA00022448"/>
    </source>
</evidence>
<keyword evidence="5" id="KW-0433">Leucine-rich repeat</keyword>
<dbReference type="Bgee" id="ENSAMXG00000015240">
    <property type="expression patterns" value="Expressed in brain and 5 other cell types or tissues"/>
</dbReference>
<organism evidence="19 20">
    <name type="scientific">Astyanax mexicanus</name>
    <name type="common">Blind cave fish</name>
    <name type="synonym">Astyanax fasciatus mexicanus</name>
    <dbReference type="NCBI Taxonomy" id="7994"/>
    <lineage>
        <taxon>Eukaryota</taxon>
        <taxon>Metazoa</taxon>
        <taxon>Chordata</taxon>
        <taxon>Craniata</taxon>
        <taxon>Vertebrata</taxon>
        <taxon>Euteleostomi</taxon>
        <taxon>Actinopterygii</taxon>
        <taxon>Neopterygii</taxon>
        <taxon>Teleostei</taxon>
        <taxon>Ostariophysi</taxon>
        <taxon>Characiformes</taxon>
        <taxon>Characoidei</taxon>
        <taxon>Acestrorhamphidae</taxon>
        <taxon>Acestrorhamphinae</taxon>
        <taxon>Astyanax</taxon>
    </lineage>
</organism>
<dbReference type="GO" id="GO:0098968">
    <property type="term" value="P:neurotransmitter receptor transport postsynaptic membrane to endosome"/>
    <property type="evidence" value="ECO:0007669"/>
    <property type="project" value="TreeGrafter"/>
</dbReference>
<comment type="catalytic activity">
    <reaction evidence="13">
        <text>iodide(out) = iodide(in)</text>
        <dbReference type="Rhea" id="RHEA:66324"/>
        <dbReference type="ChEBI" id="CHEBI:16382"/>
    </reaction>
</comment>
<dbReference type="Gene3D" id="3.80.10.10">
    <property type="entry name" value="Ribonuclease Inhibitor"/>
    <property type="match status" value="3"/>
</dbReference>
<dbReference type="Ensembl" id="ENSAMXT00000015680.2">
    <property type="protein sequence ID" value="ENSAMXP00000015680.2"/>
    <property type="gene ID" value="ENSAMXG00000015240.2"/>
</dbReference>
<keyword evidence="7" id="KW-0677">Repeat</keyword>
<keyword evidence="6 17" id="KW-0812">Transmembrane</keyword>
<keyword evidence="4" id="KW-1003">Cell membrane</keyword>
<dbReference type="InterPro" id="IPR032675">
    <property type="entry name" value="LRR_dom_sf"/>
</dbReference>
<keyword evidence="9" id="KW-0406">Ion transport</keyword>
<evidence type="ECO:0000256" key="12">
    <source>
        <dbReference type="ARBA" id="ARBA00023303"/>
    </source>
</evidence>
<evidence type="ECO:0000256" key="15">
    <source>
        <dbReference type="ARBA" id="ARBA00024167"/>
    </source>
</evidence>
<sequence>MFTLSELWSISERQGRYKLLKPWWEVFMDYLVLLMLMVSILAGTLLLSRDGVVCVPVHSLSNNYSSGFRTPSDSPVLPFTSGSALAEGPAKGRRTNMDYQQYVYISQVCYHEALPWFSRFLPYITLLQSLVLLASGCFWFHFPLTSARIEHFLAILAKCCESPWTSRALSRTAKLDSAHNRPHEEEQVVKPQAHPILTSITRQSSMDSGTDSPLLVRTGSTSTTAAQPSPCPSSLSRCSTLSSLSIPEPASLPKPAPVVPEGSRPGPTLDRSDGEQARALFERVRRFRAHCESSDIIYKVYVAQTVFKVLKFVVIVSYTAPLLGSISFNHICQPHSHTLTGYQVFQCSHSLASVLRKLMLAYVSLVGLYGLLGIYTLFWIFHKSLRQYSFQHLREVGSILDAPDLSNDLAFLLHMTDQYDPLLAQRLSVFLSPVSETRLMEENLERRWNAARLRSMITSDHQGHSLLQLVAVAHLPPALYTLSQLEVLKLELIGDAKLTAQISNMTALRELHLYHCSATVEPTALIVLQERLESLHLTFTQAAEIPGWVYSLRGLQELHLTGRLASEASVGRGWALGSLRHLRHLRILTLRGMVQRIPGELSEIAGSLMRLEIHNEGARLLVLTGLRRLVGLAELELQGCQLERLPSALLALTGLRSLDLQHNCLRTLEELLGLQHLRRLSCLKMAHNRVLSLPSSVGVLRSLEVLDLAHNQLQNLPPALFTLHRLRRLLLAGNLLEELPVEVGALTLLTELDLTGNRLESLPRELFTNCVELRTLNVANNSLGSLHPGLACLRHLSHLDVQGNNLEELPLELGSCSGLRGGGLLVESWLLHTLPCHVRDFLQQAHSQSCASSETNSRPNSDCFPTFSTAQWSFHSAVESRI</sequence>
<dbReference type="GO" id="GO:0098609">
    <property type="term" value="P:cell-cell adhesion"/>
    <property type="evidence" value="ECO:0007669"/>
    <property type="project" value="TreeGrafter"/>
</dbReference>
<dbReference type="AlphaFoldDB" id="W5L768"/>
<feature type="transmembrane region" description="Helical" evidence="17">
    <location>
        <begin position="26"/>
        <end position="47"/>
    </location>
</feature>
<feature type="domain" description="LRRC8 pannexin-like TM region" evidence="18">
    <location>
        <begin position="1"/>
        <end position="377"/>
    </location>
</feature>
<evidence type="ECO:0000256" key="2">
    <source>
        <dbReference type="ARBA" id="ARBA00010471"/>
    </source>
</evidence>
<feature type="region of interest" description="Disordered" evidence="16">
    <location>
        <begin position="201"/>
        <end position="274"/>
    </location>
</feature>
<proteinExistence type="inferred from homology"/>
<reference evidence="20" key="2">
    <citation type="journal article" date="2014" name="Nat. Commun.">
        <title>The cavefish genome reveals candidate genes for eye loss.</title>
        <authorList>
            <person name="McGaugh S.E."/>
            <person name="Gross J.B."/>
            <person name="Aken B."/>
            <person name="Blin M."/>
            <person name="Borowsky R."/>
            <person name="Chalopin D."/>
            <person name="Hinaux H."/>
            <person name="Jeffery W.R."/>
            <person name="Keene A."/>
            <person name="Ma L."/>
            <person name="Minx P."/>
            <person name="Murphy D."/>
            <person name="O'Quin K.E."/>
            <person name="Retaux S."/>
            <person name="Rohner N."/>
            <person name="Searle S.M."/>
            <person name="Stahl B.A."/>
            <person name="Tabin C."/>
            <person name="Volff J.N."/>
            <person name="Yoshizawa M."/>
            <person name="Warren W.C."/>
        </authorList>
    </citation>
    <scope>NUCLEOTIDE SEQUENCE [LARGE SCALE GENOMIC DNA]</scope>
    <source>
        <strain evidence="20">female</strain>
    </source>
</reference>
<dbReference type="PROSITE" id="PS51450">
    <property type="entry name" value="LRR"/>
    <property type="match status" value="3"/>
</dbReference>
<comment type="catalytic activity">
    <reaction evidence="14">
        <text>taurine(out) = taurine(in)</text>
        <dbReference type="Rhea" id="RHEA:66328"/>
        <dbReference type="ChEBI" id="CHEBI:507393"/>
    </reaction>
</comment>
<dbReference type="Proteomes" id="UP000018467">
    <property type="component" value="Unassembled WGS sequence"/>
</dbReference>
<dbReference type="GO" id="GO:0045211">
    <property type="term" value="C:postsynaptic membrane"/>
    <property type="evidence" value="ECO:0007669"/>
    <property type="project" value="TreeGrafter"/>
</dbReference>
<evidence type="ECO:0000256" key="17">
    <source>
        <dbReference type="SAM" id="Phobius"/>
    </source>
</evidence>
<feature type="transmembrane region" description="Helical" evidence="17">
    <location>
        <begin position="120"/>
        <end position="142"/>
    </location>
</feature>
<keyword evidence="11" id="KW-1015">Disulfide bond</keyword>
<dbReference type="eggNOG" id="KOG0619">
    <property type="taxonomic scope" value="Eukaryota"/>
</dbReference>
<evidence type="ECO:0000256" key="5">
    <source>
        <dbReference type="ARBA" id="ARBA00022614"/>
    </source>
</evidence>
<dbReference type="GO" id="GO:0034220">
    <property type="term" value="P:monoatomic ion transmembrane transport"/>
    <property type="evidence" value="ECO:0007669"/>
    <property type="project" value="UniProtKB-KW"/>
</dbReference>
<feature type="compositionally biased region" description="Polar residues" evidence="16">
    <location>
        <begin position="201"/>
        <end position="211"/>
    </location>
</feature>
<dbReference type="InterPro" id="IPR001611">
    <property type="entry name" value="Leu-rich_rpt"/>
</dbReference>
<evidence type="ECO:0000256" key="7">
    <source>
        <dbReference type="ARBA" id="ARBA00022737"/>
    </source>
</evidence>
<feature type="compositionally biased region" description="Low complexity" evidence="16">
    <location>
        <begin position="232"/>
        <end position="245"/>
    </location>
</feature>
<dbReference type="InterPro" id="IPR021040">
    <property type="entry name" value="LRRC8_Pannexin-like"/>
</dbReference>
<dbReference type="SUPFAM" id="SSF52058">
    <property type="entry name" value="L domain-like"/>
    <property type="match status" value="1"/>
</dbReference>
<comment type="catalytic activity">
    <reaction evidence="15">
        <text>chloride(in) = chloride(out)</text>
        <dbReference type="Rhea" id="RHEA:29823"/>
        <dbReference type="ChEBI" id="CHEBI:17996"/>
    </reaction>
</comment>
<evidence type="ECO:0000259" key="18">
    <source>
        <dbReference type="Pfam" id="PF12534"/>
    </source>
</evidence>
<reference evidence="20" key="1">
    <citation type="submission" date="2013-03" db="EMBL/GenBank/DDBJ databases">
        <authorList>
            <person name="Jeffery W."/>
            <person name="Warren W."/>
            <person name="Wilson R.K."/>
        </authorList>
    </citation>
    <scope>NUCLEOTIDE SEQUENCE</scope>
    <source>
        <strain evidence="20">female</strain>
    </source>
</reference>
<comment type="similarity">
    <text evidence="2">Belongs to the LRRC8 family.</text>
</comment>
<reference evidence="19" key="4">
    <citation type="submission" date="2025-09" db="UniProtKB">
        <authorList>
            <consortium name="Ensembl"/>
        </authorList>
    </citation>
    <scope>IDENTIFICATION</scope>
</reference>
<keyword evidence="12" id="KW-0407">Ion channel</keyword>